<protein>
    <submittedName>
        <fullName evidence="1">Uncharacterized protein</fullName>
    </submittedName>
</protein>
<organism evidence="1">
    <name type="scientific">Cucumis melo</name>
    <name type="common">Muskmelon</name>
    <dbReference type="NCBI Taxonomy" id="3656"/>
    <lineage>
        <taxon>Eukaryota</taxon>
        <taxon>Viridiplantae</taxon>
        <taxon>Streptophyta</taxon>
        <taxon>Embryophyta</taxon>
        <taxon>Tracheophyta</taxon>
        <taxon>Spermatophyta</taxon>
        <taxon>Magnoliopsida</taxon>
        <taxon>eudicotyledons</taxon>
        <taxon>Gunneridae</taxon>
        <taxon>Pentapetalae</taxon>
        <taxon>rosids</taxon>
        <taxon>fabids</taxon>
        <taxon>Cucurbitales</taxon>
        <taxon>Cucurbitaceae</taxon>
        <taxon>Benincaseae</taxon>
        <taxon>Cucumis</taxon>
    </lineage>
</organism>
<evidence type="ECO:0000313" key="1">
    <source>
        <dbReference type="EnsemblPlants" id="MELO3C002984.2.1"/>
    </source>
</evidence>
<dbReference type="AlphaFoldDB" id="A0A9I9CFW3"/>
<proteinExistence type="predicted"/>
<accession>A0A9I9CFW3</accession>
<dbReference type="Gramene" id="MELO3C002984.2.1">
    <property type="protein sequence ID" value="MELO3C002984.2.1"/>
    <property type="gene ID" value="MELO3C002984.2"/>
</dbReference>
<dbReference type="EnsemblPlants" id="MELO3C002984.2.1">
    <property type="protein sequence ID" value="MELO3C002984.2.1"/>
    <property type="gene ID" value="MELO3C002984.2"/>
</dbReference>
<dbReference type="PANTHER" id="PTHR37178:SF1">
    <property type="entry name" value="PLANT_PROTEIN"/>
    <property type="match status" value="1"/>
</dbReference>
<sequence length="308" mass="34636">MDSLSSVSPSLVLPSRNPLCSRRHRIAVSFGDLRYPLPRVRVLFGPRSTKLREISCGVGGAGANQGDSDAEDDMERALSLDGNIPGTSNEFVKRVSSRAYDMRRHLHQTFDSSSYDDNQTKVGETFMVKKGDIVSITNNIANRFNLTILPSSHSVLEANPWRESSKPVYVLTHNENQICTMKTRRNRSEVERELGLLFSKGGKWRPENQKKQSKTGIKFQMLVEDIRDGVLVFEDENEAARYCDLLQGGGKGCEGVFEIEASSVFDLCKKMRALAVLFRRGRTPPLPQSLELNLKARKRSLEDQDELI</sequence>
<reference evidence="1" key="1">
    <citation type="submission" date="2023-03" db="UniProtKB">
        <authorList>
            <consortium name="EnsemblPlants"/>
        </authorList>
    </citation>
    <scope>IDENTIFICATION</scope>
</reference>
<dbReference type="PANTHER" id="PTHR37178">
    <property type="entry name" value="PLANT/PROTEIN"/>
    <property type="match status" value="1"/>
</dbReference>
<name>A0A9I9CFW3_CUCME</name>